<evidence type="ECO:0000313" key="6">
    <source>
        <dbReference type="EMBL" id="SUO92199.1"/>
    </source>
</evidence>
<dbReference type="HAMAP" id="MF_00821">
    <property type="entry name" value="SecB"/>
    <property type="match status" value="1"/>
</dbReference>
<sequence>MSEENNQPVTLDLRKIYVSDLSIEVPHAPEIFNENLNPEITLGVNHDIKALAEEDYFAVKVRLTVTAKNQGDEKTIYLIEVAQNGIFEIKGLTQEQLSHALNVYCTTTLFPYAREVISSAITRAGFPSLYIQPINFEVIYQQNLQQAAMQEQGAQSGEA</sequence>
<comment type="subunit">
    <text evidence="5">Homotetramer, a dimer of dimers. One homotetramer interacts with 1 SecA dimer.</text>
</comment>
<dbReference type="OrthoDB" id="9795145at2"/>
<dbReference type="PANTHER" id="PTHR36918:SF1">
    <property type="entry name" value="PROTEIN-EXPORT PROTEIN SECB"/>
    <property type="match status" value="1"/>
</dbReference>
<evidence type="ECO:0000256" key="3">
    <source>
        <dbReference type="ARBA" id="ARBA00022927"/>
    </source>
</evidence>
<proteinExistence type="inferred from homology"/>
<evidence type="ECO:0000256" key="1">
    <source>
        <dbReference type="ARBA" id="ARBA00009990"/>
    </source>
</evidence>
<accession>A0A380MIV5</accession>
<dbReference type="EMBL" id="UHIA01000003">
    <property type="protein sequence ID" value="SUO92199.1"/>
    <property type="molecule type" value="Genomic_DNA"/>
</dbReference>
<organism evidence="6 7">
    <name type="scientific">Suttonella indologenes</name>
    <dbReference type="NCBI Taxonomy" id="13276"/>
    <lineage>
        <taxon>Bacteria</taxon>
        <taxon>Pseudomonadati</taxon>
        <taxon>Pseudomonadota</taxon>
        <taxon>Gammaproteobacteria</taxon>
        <taxon>Cardiobacteriales</taxon>
        <taxon>Cardiobacteriaceae</taxon>
        <taxon>Suttonella</taxon>
    </lineage>
</organism>
<keyword evidence="4 5" id="KW-0811">Translocation</keyword>
<reference evidence="6 7" key="1">
    <citation type="submission" date="2018-06" db="EMBL/GenBank/DDBJ databases">
        <authorList>
            <consortium name="Pathogen Informatics"/>
            <person name="Doyle S."/>
        </authorList>
    </citation>
    <scope>NUCLEOTIDE SEQUENCE [LARGE SCALE GENOMIC DNA]</scope>
    <source>
        <strain evidence="6 7">NCTC10717</strain>
    </source>
</reference>
<evidence type="ECO:0000256" key="2">
    <source>
        <dbReference type="ARBA" id="ARBA00022448"/>
    </source>
</evidence>
<evidence type="ECO:0000313" key="7">
    <source>
        <dbReference type="Proteomes" id="UP000254575"/>
    </source>
</evidence>
<dbReference type="Pfam" id="PF02556">
    <property type="entry name" value="SecB"/>
    <property type="match status" value="1"/>
</dbReference>
<evidence type="ECO:0000256" key="4">
    <source>
        <dbReference type="ARBA" id="ARBA00023010"/>
    </source>
</evidence>
<protein>
    <recommendedName>
        <fullName evidence="5">Protein-export protein SecB</fullName>
    </recommendedName>
</protein>
<dbReference type="InterPro" id="IPR035958">
    <property type="entry name" value="SecB-like_sf"/>
</dbReference>
<dbReference type="GO" id="GO:0051082">
    <property type="term" value="F:unfolded protein binding"/>
    <property type="evidence" value="ECO:0007669"/>
    <property type="project" value="InterPro"/>
</dbReference>
<gene>
    <name evidence="5 6" type="primary">secB</name>
    <name evidence="6" type="ORF">NCTC10717_00430</name>
</gene>
<comment type="function">
    <text evidence="5">One of the proteins required for the normal export of preproteins out of the cell cytoplasm. It is a molecular chaperone that binds to a subset of precursor proteins, maintaining them in a translocation-competent state. It also specifically binds to its receptor SecA.</text>
</comment>
<dbReference type="PRINTS" id="PR01594">
    <property type="entry name" value="SECBCHAPRONE"/>
</dbReference>
<evidence type="ECO:0000256" key="5">
    <source>
        <dbReference type="HAMAP-Rule" id="MF_00821"/>
    </source>
</evidence>
<keyword evidence="5" id="KW-0963">Cytoplasm</keyword>
<dbReference type="GO" id="GO:0051262">
    <property type="term" value="P:protein tetramerization"/>
    <property type="evidence" value="ECO:0007669"/>
    <property type="project" value="InterPro"/>
</dbReference>
<comment type="similarity">
    <text evidence="1 5">Belongs to the SecB family.</text>
</comment>
<name>A0A380MIV5_9GAMM</name>
<dbReference type="Gene3D" id="3.10.420.10">
    <property type="entry name" value="SecB-like"/>
    <property type="match status" value="1"/>
</dbReference>
<keyword evidence="3 5" id="KW-0653">Protein transport</keyword>
<dbReference type="Proteomes" id="UP000254575">
    <property type="component" value="Unassembled WGS sequence"/>
</dbReference>
<keyword evidence="7" id="KW-1185">Reference proteome</keyword>
<keyword evidence="2 5" id="KW-0813">Transport</keyword>
<keyword evidence="5" id="KW-0143">Chaperone</keyword>
<comment type="subcellular location">
    <subcellularLocation>
        <location evidence="5">Cytoplasm</location>
    </subcellularLocation>
</comment>
<dbReference type="SUPFAM" id="SSF54611">
    <property type="entry name" value="SecB-like"/>
    <property type="match status" value="1"/>
</dbReference>
<dbReference type="InterPro" id="IPR003708">
    <property type="entry name" value="SecB"/>
</dbReference>
<dbReference type="GO" id="GO:0015031">
    <property type="term" value="P:protein transport"/>
    <property type="evidence" value="ECO:0007669"/>
    <property type="project" value="UniProtKB-UniRule"/>
</dbReference>
<dbReference type="PANTHER" id="PTHR36918">
    <property type="match status" value="1"/>
</dbReference>
<dbReference type="GO" id="GO:0005737">
    <property type="term" value="C:cytoplasm"/>
    <property type="evidence" value="ECO:0007669"/>
    <property type="project" value="UniProtKB-SubCell"/>
</dbReference>
<dbReference type="NCBIfam" id="TIGR00809">
    <property type="entry name" value="secB"/>
    <property type="match status" value="1"/>
</dbReference>
<dbReference type="RefSeq" id="WP_115217727.1">
    <property type="nucleotide sequence ID" value="NZ_UHIA01000003.1"/>
</dbReference>
<dbReference type="AlphaFoldDB" id="A0A380MIV5"/>
<dbReference type="GO" id="GO:0006457">
    <property type="term" value="P:protein folding"/>
    <property type="evidence" value="ECO:0007669"/>
    <property type="project" value="UniProtKB-UniRule"/>
</dbReference>